<sequence>RQSISVASVCIQPRPSRIVSIETDSVQSLLRATRPLPRRVSLTMMDQSMIDAASGGALMDKTPATTRHLISNMASNTQ</sequence>
<comment type="caution">
    <text evidence="1">The sequence shown here is derived from an EMBL/GenBank/DDBJ whole genome shotgun (WGS) entry which is preliminary data.</text>
</comment>
<dbReference type="Proteomes" id="UP000257109">
    <property type="component" value="Unassembled WGS sequence"/>
</dbReference>
<feature type="non-terminal residue" evidence="1">
    <location>
        <position position="1"/>
    </location>
</feature>
<proteinExistence type="predicted"/>
<evidence type="ECO:0000313" key="1">
    <source>
        <dbReference type="EMBL" id="RDY08611.1"/>
    </source>
</evidence>
<dbReference type="EMBL" id="QJKJ01001243">
    <property type="protein sequence ID" value="RDY08611.1"/>
    <property type="molecule type" value="Genomic_DNA"/>
</dbReference>
<gene>
    <name evidence="1" type="ORF">CR513_07135</name>
</gene>
<accession>A0A371I0S6</accession>
<protein>
    <submittedName>
        <fullName evidence="1">Uncharacterized protein</fullName>
    </submittedName>
</protein>
<organism evidence="1 2">
    <name type="scientific">Mucuna pruriens</name>
    <name type="common">Velvet bean</name>
    <name type="synonym">Dolichos pruriens</name>
    <dbReference type="NCBI Taxonomy" id="157652"/>
    <lineage>
        <taxon>Eukaryota</taxon>
        <taxon>Viridiplantae</taxon>
        <taxon>Streptophyta</taxon>
        <taxon>Embryophyta</taxon>
        <taxon>Tracheophyta</taxon>
        <taxon>Spermatophyta</taxon>
        <taxon>Magnoliopsida</taxon>
        <taxon>eudicotyledons</taxon>
        <taxon>Gunneridae</taxon>
        <taxon>Pentapetalae</taxon>
        <taxon>rosids</taxon>
        <taxon>fabids</taxon>
        <taxon>Fabales</taxon>
        <taxon>Fabaceae</taxon>
        <taxon>Papilionoideae</taxon>
        <taxon>50 kb inversion clade</taxon>
        <taxon>NPAAA clade</taxon>
        <taxon>indigoferoid/millettioid clade</taxon>
        <taxon>Phaseoleae</taxon>
        <taxon>Mucuna</taxon>
    </lineage>
</organism>
<reference evidence="1" key="1">
    <citation type="submission" date="2018-05" db="EMBL/GenBank/DDBJ databases">
        <title>Draft genome of Mucuna pruriens seed.</title>
        <authorList>
            <person name="Nnadi N.E."/>
            <person name="Vos R."/>
            <person name="Hasami M.H."/>
            <person name="Devisetty U.K."/>
            <person name="Aguiy J.C."/>
        </authorList>
    </citation>
    <scope>NUCLEOTIDE SEQUENCE [LARGE SCALE GENOMIC DNA]</scope>
    <source>
        <strain evidence="1">JCA_2017</strain>
    </source>
</reference>
<keyword evidence="2" id="KW-1185">Reference proteome</keyword>
<name>A0A371I0S6_MUCPR</name>
<evidence type="ECO:0000313" key="2">
    <source>
        <dbReference type="Proteomes" id="UP000257109"/>
    </source>
</evidence>
<dbReference type="AlphaFoldDB" id="A0A371I0S6"/>